<dbReference type="PANTHER" id="PTHR22941:SF51">
    <property type="entry name" value="SERPENTINE RECEPTOR, CLASS H-RELATED"/>
    <property type="match status" value="1"/>
</dbReference>
<dbReference type="AGR" id="WB:WBGene00005328"/>
<keyword evidence="1" id="KW-0472">Membrane</keyword>
<feature type="transmembrane region" description="Helical" evidence="1">
    <location>
        <begin position="151"/>
        <end position="172"/>
    </location>
</feature>
<gene>
    <name evidence="2 4" type="primary">srh-109</name>
    <name evidence="2" type="ORF">CELE_T19C9.4</name>
    <name evidence="4" type="ORF">T19C9.4</name>
</gene>
<dbReference type="InParanoid" id="O45795"/>
<dbReference type="PANTHER" id="PTHR22941">
    <property type="entry name" value="SERPENTINE RECEPTOR"/>
    <property type="match status" value="1"/>
</dbReference>
<dbReference type="eggNOG" id="ENOG502TFHX">
    <property type="taxonomic scope" value="Eukaryota"/>
</dbReference>
<evidence type="ECO:0000313" key="3">
    <source>
        <dbReference type="Proteomes" id="UP000001940"/>
    </source>
</evidence>
<dbReference type="FunCoup" id="O45795">
    <property type="interactions" value="86"/>
</dbReference>
<reference evidence="2 3" key="1">
    <citation type="journal article" date="1998" name="Science">
        <title>Genome sequence of the nematode C. elegans: a platform for investigating biology.</title>
        <authorList>
            <consortium name="The C. elegans sequencing consortium"/>
            <person name="Sulson J.E."/>
            <person name="Waterston R."/>
        </authorList>
    </citation>
    <scope>NUCLEOTIDE SEQUENCE [LARGE SCALE GENOMIC DNA]</scope>
    <source>
        <strain evidence="2 3">Bristol N2</strain>
    </source>
</reference>
<keyword evidence="3" id="KW-1185">Reference proteome</keyword>
<feature type="transmembrane region" description="Helical" evidence="1">
    <location>
        <begin position="64"/>
        <end position="88"/>
    </location>
</feature>
<dbReference type="Proteomes" id="UP000001940">
    <property type="component" value="Chromosome V"/>
</dbReference>
<dbReference type="AlphaFoldDB" id="O45795"/>
<dbReference type="InterPro" id="IPR053220">
    <property type="entry name" value="Nematode_rcpt-like_serp_H"/>
</dbReference>
<dbReference type="HOGENOM" id="CLU_042960_0_0_1"/>
<dbReference type="PIR" id="T25004">
    <property type="entry name" value="T25004"/>
</dbReference>
<feature type="transmembrane region" description="Helical" evidence="1">
    <location>
        <begin position="108"/>
        <end position="130"/>
    </location>
</feature>
<keyword evidence="2" id="KW-0675">Receptor</keyword>
<dbReference type="UCSC" id="T19C9.4">
    <property type="organism name" value="c. elegans"/>
</dbReference>
<dbReference type="CTD" id="188599"/>
<evidence type="ECO:0000313" key="4">
    <source>
        <dbReference type="WormBase" id="T19C9.4"/>
    </source>
</evidence>
<feature type="transmembrane region" description="Helical" evidence="1">
    <location>
        <begin position="29"/>
        <end position="52"/>
    </location>
</feature>
<organism evidence="2 3">
    <name type="scientific">Caenorhabditis elegans</name>
    <dbReference type="NCBI Taxonomy" id="6239"/>
    <lineage>
        <taxon>Eukaryota</taxon>
        <taxon>Metazoa</taxon>
        <taxon>Ecdysozoa</taxon>
        <taxon>Nematoda</taxon>
        <taxon>Chromadorea</taxon>
        <taxon>Rhabditida</taxon>
        <taxon>Rhabditina</taxon>
        <taxon>Rhabditomorpha</taxon>
        <taxon>Rhabditoidea</taxon>
        <taxon>Rhabditidae</taxon>
        <taxon>Peloderinae</taxon>
        <taxon>Caenorhabditis</taxon>
    </lineage>
</organism>
<dbReference type="Pfam" id="PF10318">
    <property type="entry name" value="7TM_GPCR_Srh"/>
    <property type="match status" value="1"/>
</dbReference>
<proteinExistence type="predicted"/>
<sequence length="337" mass="38057">MSTTLEQYYATNYTKCNLPYNILATWQAVAYPIHIIQFFSLPFQVLAFYIIMTKTPPRMKPLQLPLFLNHLFGGLLDVCFCSFSTLFFFEPMMAFATVGVFNWLGLSFVYQGVLGAAMASGVAGSYVFLFESRSSSLLENRFRIHRKSSSFLYYTYFFAPYIAVLVAIYNVAEESDAAKLRALEVYPCPTPEFFMFSVCVFVGNPSNMFLIFAFLLLQATGNIIFHVACLVYYLYVAPPSTLSQATKRDQRTFLISVSIQTSIPLFVIIAPAMAVLLASWTGTYRQEWMNLSNVCIATHGLAESISIMLVHKPYRAAIRRILGTGNTIANHRSVELY</sequence>
<keyword evidence="1" id="KW-0812">Transmembrane</keyword>
<dbReference type="InterPro" id="IPR019422">
    <property type="entry name" value="7TM_GPCR_serpentine_rcpt_Srh"/>
</dbReference>
<dbReference type="RefSeq" id="NP_507361.2">
    <property type="nucleotide sequence ID" value="NM_074960.2"/>
</dbReference>
<feature type="transmembrane region" description="Helical" evidence="1">
    <location>
        <begin position="253"/>
        <end position="279"/>
    </location>
</feature>
<name>O45795_CAEEL</name>
<dbReference type="PaxDb" id="6239-T19C9.4"/>
<dbReference type="GeneID" id="188599"/>
<evidence type="ECO:0000256" key="1">
    <source>
        <dbReference type="SAM" id="Phobius"/>
    </source>
</evidence>
<accession>O45795</accession>
<dbReference type="WormBase" id="T19C9.4">
    <property type="protein sequence ID" value="CE33187"/>
    <property type="gene ID" value="WBGene00005328"/>
    <property type="gene designation" value="srh-109"/>
</dbReference>
<keyword evidence="1" id="KW-1133">Transmembrane helix</keyword>
<evidence type="ECO:0000313" key="2">
    <source>
        <dbReference type="EMBL" id="CAB07489.2"/>
    </source>
</evidence>
<protein>
    <submittedName>
        <fullName evidence="2">Serpentine Receptor, class H</fullName>
    </submittedName>
</protein>
<dbReference type="PhylomeDB" id="O45795"/>
<dbReference type="KEGG" id="cel:CELE_T19C9.4"/>
<dbReference type="EMBL" id="BX284605">
    <property type="protein sequence ID" value="CAB07489.2"/>
    <property type="molecule type" value="Genomic_DNA"/>
</dbReference>